<feature type="binding site" evidence="7">
    <location>
        <position position="101"/>
    </location>
    <ligand>
        <name>Zn(2+)</name>
        <dbReference type="ChEBI" id="CHEBI:29105"/>
    </ligand>
</feature>
<evidence type="ECO:0000313" key="8">
    <source>
        <dbReference type="EMBL" id="MFC4987012.1"/>
    </source>
</evidence>
<dbReference type="AlphaFoldDB" id="A0ABD5QBE8"/>
<evidence type="ECO:0000256" key="7">
    <source>
        <dbReference type="PIRSR" id="PIRSR601765-2"/>
    </source>
</evidence>
<dbReference type="RefSeq" id="WP_224828263.1">
    <property type="nucleotide sequence ID" value="NZ_JAIVEF010000005.1"/>
</dbReference>
<evidence type="ECO:0000256" key="1">
    <source>
        <dbReference type="ARBA" id="ARBA00006217"/>
    </source>
</evidence>
<comment type="cofactor">
    <cofactor evidence="7">
        <name>Zn(2+)</name>
        <dbReference type="ChEBI" id="CHEBI:29105"/>
    </cofactor>
    <text evidence="7">Binds 1 zinc ion per subunit.</text>
</comment>
<dbReference type="SMART" id="SM00947">
    <property type="entry name" value="Pro_CA"/>
    <property type="match status" value="1"/>
</dbReference>
<dbReference type="PANTHER" id="PTHR11002:SF76">
    <property type="entry name" value="CARBONIC ANHYDRASE"/>
    <property type="match status" value="1"/>
</dbReference>
<evidence type="ECO:0000256" key="6">
    <source>
        <dbReference type="ARBA" id="ARBA00048348"/>
    </source>
</evidence>
<dbReference type="Pfam" id="PF00484">
    <property type="entry name" value="Pro_CA"/>
    <property type="match status" value="1"/>
</dbReference>
<dbReference type="Proteomes" id="UP001595925">
    <property type="component" value="Unassembled WGS sequence"/>
</dbReference>
<evidence type="ECO:0000256" key="2">
    <source>
        <dbReference type="ARBA" id="ARBA00012925"/>
    </source>
</evidence>
<keyword evidence="3 7" id="KW-0479">Metal-binding</keyword>
<keyword evidence="9" id="KW-1185">Reference proteome</keyword>
<evidence type="ECO:0000256" key="5">
    <source>
        <dbReference type="ARBA" id="ARBA00023239"/>
    </source>
</evidence>
<keyword evidence="5" id="KW-0456">Lyase</keyword>
<comment type="similarity">
    <text evidence="1">Belongs to the beta-class carbonic anhydrase family.</text>
</comment>
<keyword evidence="4 7" id="KW-0862">Zinc</keyword>
<dbReference type="EMBL" id="JBHSJG010000014">
    <property type="protein sequence ID" value="MFC4987012.1"/>
    <property type="molecule type" value="Genomic_DNA"/>
</dbReference>
<dbReference type="SUPFAM" id="SSF53056">
    <property type="entry name" value="beta-carbonic anhydrase, cab"/>
    <property type="match status" value="1"/>
</dbReference>
<evidence type="ECO:0000256" key="3">
    <source>
        <dbReference type="ARBA" id="ARBA00022723"/>
    </source>
</evidence>
<evidence type="ECO:0000256" key="4">
    <source>
        <dbReference type="ARBA" id="ARBA00022833"/>
    </source>
</evidence>
<dbReference type="GO" id="GO:0004089">
    <property type="term" value="F:carbonate dehydratase activity"/>
    <property type="evidence" value="ECO:0007669"/>
    <property type="project" value="UniProtKB-EC"/>
</dbReference>
<accession>A0ABD5QBE8</accession>
<sequence>MPETTLRELLERNAAHVESVSDDYFAAVQDGQEPAAVSICCSDSRVSQEGMWSVEEPGWLFTPSTIGNQVWDRHDGQRVVDGSVLYPIAYTDTGVTTVVGHTGCGAVTAALEAVRADEIDAPAGVEKWIRELVPVVEAGLADDRVGPDREPSLVDQLVEYNVDRQVEFLRESSDVPDEEAIYGFVYDFQGVYGDARGRTYLVNADGETDTDALADLVPEEFEEHVRRLL</sequence>
<name>A0ABD5QBE8_9EURY</name>
<evidence type="ECO:0000313" key="9">
    <source>
        <dbReference type="Proteomes" id="UP001595925"/>
    </source>
</evidence>
<dbReference type="InterPro" id="IPR036874">
    <property type="entry name" value="Carbonic_anhydrase_sf"/>
</dbReference>
<protein>
    <recommendedName>
        <fullName evidence="2">carbonic anhydrase</fullName>
        <ecNumber evidence="2">4.2.1.1</ecNumber>
    </recommendedName>
</protein>
<dbReference type="PANTHER" id="PTHR11002">
    <property type="entry name" value="CARBONIC ANHYDRASE"/>
    <property type="match status" value="1"/>
</dbReference>
<gene>
    <name evidence="8" type="ORF">ACFPFO_04340</name>
</gene>
<proteinExistence type="inferred from homology"/>
<comment type="caution">
    <text evidence="8">The sequence shown here is derived from an EMBL/GenBank/DDBJ whole genome shotgun (WGS) entry which is preliminary data.</text>
</comment>
<dbReference type="Gene3D" id="3.40.1050.10">
    <property type="entry name" value="Carbonic anhydrase"/>
    <property type="match status" value="1"/>
</dbReference>
<organism evidence="8 9">
    <name type="scientific">Saliphagus infecundisoli</name>
    <dbReference type="NCBI Taxonomy" id="1849069"/>
    <lineage>
        <taxon>Archaea</taxon>
        <taxon>Methanobacteriati</taxon>
        <taxon>Methanobacteriota</taxon>
        <taxon>Stenosarchaea group</taxon>
        <taxon>Halobacteria</taxon>
        <taxon>Halobacteriales</taxon>
        <taxon>Natrialbaceae</taxon>
        <taxon>Saliphagus</taxon>
    </lineage>
</organism>
<comment type="catalytic activity">
    <reaction evidence="6">
        <text>hydrogencarbonate + H(+) = CO2 + H2O</text>
        <dbReference type="Rhea" id="RHEA:10748"/>
        <dbReference type="ChEBI" id="CHEBI:15377"/>
        <dbReference type="ChEBI" id="CHEBI:15378"/>
        <dbReference type="ChEBI" id="CHEBI:16526"/>
        <dbReference type="ChEBI" id="CHEBI:17544"/>
        <dbReference type="EC" id="4.2.1.1"/>
    </reaction>
</comment>
<dbReference type="EC" id="4.2.1.1" evidence="2"/>
<reference evidence="8 9" key="1">
    <citation type="journal article" date="2019" name="Int. J. Syst. Evol. Microbiol.">
        <title>The Global Catalogue of Microorganisms (GCM) 10K type strain sequencing project: providing services to taxonomists for standard genome sequencing and annotation.</title>
        <authorList>
            <consortium name="The Broad Institute Genomics Platform"/>
            <consortium name="The Broad Institute Genome Sequencing Center for Infectious Disease"/>
            <person name="Wu L."/>
            <person name="Ma J."/>
        </authorList>
    </citation>
    <scope>NUCLEOTIDE SEQUENCE [LARGE SCALE GENOMIC DNA]</scope>
    <source>
        <strain evidence="8 9">CGMCC 1.15824</strain>
    </source>
</reference>
<dbReference type="InterPro" id="IPR001765">
    <property type="entry name" value="Carbonic_anhydrase"/>
</dbReference>
<feature type="binding site" evidence="7">
    <location>
        <position position="104"/>
    </location>
    <ligand>
        <name>Zn(2+)</name>
        <dbReference type="ChEBI" id="CHEBI:29105"/>
    </ligand>
</feature>
<feature type="binding site" evidence="7">
    <location>
        <position position="41"/>
    </location>
    <ligand>
        <name>Zn(2+)</name>
        <dbReference type="ChEBI" id="CHEBI:29105"/>
    </ligand>
</feature>
<dbReference type="GO" id="GO:0046872">
    <property type="term" value="F:metal ion binding"/>
    <property type="evidence" value="ECO:0007669"/>
    <property type="project" value="UniProtKB-KW"/>
</dbReference>